<dbReference type="Gene3D" id="3.40.50.1110">
    <property type="entry name" value="SGNH hydrolase"/>
    <property type="match status" value="1"/>
</dbReference>
<gene>
    <name evidence="2" type="ORF">BK022_22580</name>
</gene>
<evidence type="ECO:0000313" key="3">
    <source>
        <dbReference type="Proteomes" id="UP000180215"/>
    </source>
</evidence>
<sequence>MMPAATMRSPRTTGAVEKRVNVAPPRRRVRRICTPLLICAVALVTKGLPTVSPARVDRRVAAHAARRVPEILAALQQAGPDSILLAGNSHAELAGRTGEDCGVKLINAGVGGVRANEYATILTRLAKSRRMREAVLLIGTNDIHPRNKPLSALARLHFTAEVTRILALLGERADRITVAAVPPIGAEAVRRHDPAAVASHSDLLRGLCHEPRCRFVDPFEALRSQEAGVAVPGVLTDAIHLADYPGMLAALSLCPLQAVYGDRPPGSAASASGVVR</sequence>
<proteinExistence type="predicted"/>
<accession>A0A1S1P1G2</accession>
<evidence type="ECO:0000259" key="1">
    <source>
        <dbReference type="Pfam" id="PF13472"/>
    </source>
</evidence>
<dbReference type="InterPro" id="IPR036514">
    <property type="entry name" value="SGNH_hydro_sf"/>
</dbReference>
<comment type="caution">
    <text evidence="2">The sequence shown here is derived from an EMBL/GenBank/DDBJ whole genome shotgun (WGS) entry which is preliminary data.</text>
</comment>
<name>A0A1S1P1G2_METEX</name>
<dbReference type="GO" id="GO:0016788">
    <property type="term" value="F:hydrolase activity, acting on ester bonds"/>
    <property type="evidence" value="ECO:0007669"/>
    <property type="project" value="UniProtKB-ARBA"/>
</dbReference>
<dbReference type="Pfam" id="PF13472">
    <property type="entry name" value="Lipase_GDSL_2"/>
    <property type="match status" value="1"/>
</dbReference>
<feature type="domain" description="SGNH hydrolase-type esterase" evidence="1">
    <location>
        <begin position="90"/>
        <end position="240"/>
    </location>
</feature>
<evidence type="ECO:0000313" key="2">
    <source>
        <dbReference type="EMBL" id="OHV14956.1"/>
    </source>
</evidence>
<dbReference type="AlphaFoldDB" id="A0A1S1P1G2"/>
<dbReference type="SUPFAM" id="SSF52266">
    <property type="entry name" value="SGNH hydrolase"/>
    <property type="match status" value="1"/>
</dbReference>
<protein>
    <recommendedName>
        <fullName evidence="1">SGNH hydrolase-type esterase domain-containing protein</fullName>
    </recommendedName>
</protein>
<reference evidence="2 3" key="1">
    <citation type="submission" date="2016-10" db="EMBL/GenBank/DDBJ databases">
        <title>Draft genome sequence of Methylobacterium extorquens CP3, a seed endophyte of Crotalaria pumila with plant growth-promoting and metal tolerance properties.</title>
        <authorList>
            <person name="Sanchez-Lopez A.S."/>
            <person name="Van Hamme J.D."/>
            <person name="Thijs S."/>
            <person name="Mcammond B.M."/>
            <person name="Stevens V."/>
            <person name="Gonzalez-Chavez M.D.C."/>
            <person name="Vangronsveld J."/>
        </authorList>
    </citation>
    <scope>NUCLEOTIDE SEQUENCE [LARGE SCALE GENOMIC DNA]</scope>
    <source>
        <strain evidence="2 3">CP3</strain>
    </source>
</reference>
<dbReference type="InterPro" id="IPR013830">
    <property type="entry name" value="SGNH_hydro"/>
</dbReference>
<dbReference type="EMBL" id="MNAO01000383">
    <property type="protein sequence ID" value="OHV14956.1"/>
    <property type="molecule type" value="Genomic_DNA"/>
</dbReference>
<dbReference type="Proteomes" id="UP000180215">
    <property type="component" value="Unassembled WGS sequence"/>
</dbReference>
<organism evidence="2 3">
    <name type="scientific">Methylorubrum extorquens</name>
    <name type="common">Methylobacterium dichloromethanicum</name>
    <name type="synonym">Methylobacterium extorquens</name>
    <dbReference type="NCBI Taxonomy" id="408"/>
    <lineage>
        <taxon>Bacteria</taxon>
        <taxon>Pseudomonadati</taxon>
        <taxon>Pseudomonadota</taxon>
        <taxon>Alphaproteobacteria</taxon>
        <taxon>Hyphomicrobiales</taxon>
        <taxon>Methylobacteriaceae</taxon>
        <taxon>Methylorubrum</taxon>
    </lineage>
</organism>